<accession>A0A2Z4PPI7</accession>
<name>A0A2Z4PPI7_9GAMM</name>
<dbReference type="AlphaFoldDB" id="A0A2Z4PPI7"/>
<evidence type="ECO:0000313" key="8">
    <source>
        <dbReference type="Proteomes" id="UP000249898"/>
    </source>
</evidence>
<evidence type="ECO:0000256" key="3">
    <source>
        <dbReference type="ARBA" id="ARBA00022729"/>
    </source>
</evidence>
<feature type="chain" id="PRO_5016454293" evidence="5">
    <location>
        <begin position="26"/>
        <end position="263"/>
    </location>
</feature>
<dbReference type="PANTHER" id="PTHR35936:SF37">
    <property type="entry name" value="AMINO ACID ABC TRANSPORTER SUBSTRATE-BINDING PROTEIN"/>
    <property type="match status" value="1"/>
</dbReference>
<dbReference type="Gene3D" id="3.40.190.10">
    <property type="entry name" value="Periplasmic binding protein-like II"/>
    <property type="match status" value="2"/>
</dbReference>
<dbReference type="Pfam" id="PF00497">
    <property type="entry name" value="SBP_bac_3"/>
    <property type="match status" value="1"/>
</dbReference>
<dbReference type="PROSITE" id="PS01039">
    <property type="entry name" value="SBP_BACTERIAL_3"/>
    <property type="match status" value="1"/>
</dbReference>
<gene>
    <name evidence="7" type="ORF">A8139_04645</name>
</gene>
<evidence type="ECO:0000256" key="4">
    <source>
        <dbReference type="RuleBase" id="RU003744"/>
    </source>
</evidence>
<dbReference type="InterPro" id="IPR018313">
    <property type="entry name" value="SBP_3_CS"/>
</dbReference>
<dbReference type="OrthoDB" id="7241844at2"/>
<feature type="domain" description="Solute-binding protein family 3/N-terminal" evidence="6">
    <location>
        <begin position="36"/>
        <end position="256"/>
    </location>
</feature>
<comment type="subcellular location">
    <subcellularLocation>
        <location evidence="1">Cell envelope</location>
    </subcellularLocation>
</comment>
<evidence type="ECO:0000256" key="5">
    <source>
        <dbReference type="SAM" id="SignalP"/>
    </source>
</evidence>
<dbReference type="RefSeq" id="WP_112136056.1">
    <property type="nucleotide sequence ID" value="NZ_CP016181.1"/>
</dbReference>
<proteinExistence type="inferred from homology"/>
<organism evidence="7 8">
    <name type="scientific">Marinomonas primoryensis</name>
    <dbReference type="NCBI Taxonomy" id="178399"/>
    <lineage>
        <taxon>Bacteria</taxon>
        <taxon>Pseudomonadati</taxon>
        <taxon>Pseudomonadota</taxon>
        <taxon>Gammaproteobacteria</taxon>
        <taxon>Oceanospirillales</taxon>
        <taxon>Oceanospirillaceae</taxon>
        <taxon>Marinomonas</taxon>
    </lineage>
</organism>
<protein>
    <submittedName>
        <fullName evidence="7">Amino acid ABC transporter substrate-binding protein</fullName>
    </submittedName>
</protein>
<comment type="similarity">
    <text evidence="2 4">Belongs to the bacterial solute-binding protein 3 family.</text>
</comment>
<dbReference type="EMBL" id="CP016181">
    <property type="protein sequence ID" value="AWX99369.1"/>
    <property type="molecule type" value="Genomic_DNA"/>
</dbReference>
<dbReference type="PANTHER" id="PTHR35936">
    <property type="entry name" value="MEMBRANE-BOUND LYTIC MUREIN TRANSGLYCOSYLASE F"/>
    <property type="match status" value="1"/>
</dbReference>
<keyword evidence="3 5" id="KW-0732">Signal</keyword>
<feature type="signal peptide" evidence="5">
    <location>
        <begin position="1"/>
        <end position="25"/>
    </location>
</feature>
<evidence type="ECO:0000256" key="1">
    <source>
        <dbReference type="ARBA" id="ARBA00004196"/>
    </source>
</evidence>
<dbReference type="SUPFAM" id="SSF53850">
    <property type="entry name" value="Periplasmic binding protein-like II"/>
    <property type="match status" value="1"/>
</dbReference>
<evidence type="ECO:0000256" key="2">
    <source>
        <dbReference type="ARBA" id="ARBA00010333"/>
    </source>
</evidence>
<dbReference type="GO" id="GO:0030313">
    <property type="term" value="C:cell envelope"/>
    <property type="evidence" value="ECO:0007669"/>
    <property type="project" value="UniProtKB-SubCell"/>
</dbReference>
<reference evidence="7 8" key="1">
    <citation type="submission" date="2016-06" db="EMBL/GenBank/DDBJ databases">
        <title>The sequenced genome of the ice-adhering bacterium Marinomonas primoryensis, from Antarctica.</title>
        <authorList>
            <person name="Graham L."/>
            <person name="Vance T.D.R."/>
            <person name="Davies P.L."/>
        </authorList>
    </citation>
    <scope>NUCLEOTIDE SEQUENCE [LARGE SCALE GENOMIC DNA]</scope>
    <source>
        <strain evidence="7 8">AceL</strain>
    </source>
</reference>
<dbReference type="Proteomes" id="UP000249898">
    <property type="component" value="Chromosome"/>
</dbReference>
<dbReference type="InterPro" id="IPR001638">
    <property type="entry name" value="Solute-binding_3/MltF_N"/>
</dbReference>
<evidence type="ECO:0000259" key="6">
    <source>
        <dbReference type="SMART" id="SM00062"/>
    </source>
</evidence>
<dbReference type="SMART" id="SM00062">
    <property type="entry name" value="PBPb"/>
    <property type="match status" value="1"/>
</dbReference>
<dbReference type="CDD" id="cd01072">
    <property type="entry name" value="PBP2_SMa0082_like"/>
    <property type="match status" value="1"/>
</dbReference>
<evidence type="ECO:0000313" key="7">
    <source>
        <dbReference type="EMBL" id="AWX99369.1"/>
    </source>
</evidence>
<sequence>MKRLTKLLGKTLIIAAGFSALSASADVLQDIKDRNLIRIAVPQDFPPFGSVGTDLKPQGIDVDMANYIAKEMGVKIEIVPVTSANRIPYLQTKKVDLVISSLGKNPEREKAIDFSTPYAPFFLGVFGSKDEDVTQISQLADKTVGVTRGSVEDLELEKYAPKSVNVRRFEDNNTTLTAYLSGQVNLIATGNLVATEIAKRQPQRAPESKFMLKDSPCYIGMAKGQVALQAKVNELIKGALASGELNDISMKWLKAPLPKGFGA</sequence>